<dbReference type="InterPro" id="IPR011993">
    <property type="entry name" value="PH-like_dom_sf"/>
</dbReference>
<dbReference type="Ensembl" id="ENSSMAT00000026848.2">
    <property type="protein sequence ID" value="ENSSMAP00000026527.1"/>
    <property type="gene ID" value="ENSSMAG00000016167.2"/>
</dbReference>
<dbReference type="GO" id="GO:0005737">
    <property type="term" value="C:cytoplasm"/>
    <property type="evidence" value="ECO:0007669"/>
    <property type="project" value="TreeGrafter"/>
</dbReference>
<keyword evidence="4" id="KW-1133">Transmembrane helix</keyword>
<dbReference type="GO" id="GO:0016316">
    <property type="term" value="F:phosphatidylinositol-3,4-bisphosphate 4-phosphatase activity"/>
    <property type="evidence" value="ECO:0007669"/>
    <property type="project" value="InterPro"/>
</dbReference>
<gene>
    <name evidence="6" type="primary">LOC118283636</name>
</gene>
<evidence type="ECO:0000256" key="4">
    <source>
        <dbReference type="SAM" id="Phobius"/>
    </source>
</evidence>
<feature type="compositionally biased region" description="Low complexity" evidence="3">
    <location>
        <begin position="138"/>
        <end position="149"/>
    </location>
</feature>
<feature type="domain" description="PH" evidence="5">
    <location>
        <begin position="26"/>
        <end position="119"/>
    </location>
</feature>
<dbReference type="PROSITE" id="PS50003">
    <property type="entry name" value="PH_DOMAIN"/>
    <property type="match status" value="1"/>
</dbReference>
<evidence type="ECO:0000256" key="1">
    <source>
        <dbReference type="ARBA" id="ARBA00022801"/>
    </source>
</evidence>
<dbReference type="SMART" id="SM00233">
    <property type="entry name" value="PH"/>
    <property type="match status" value="1"/>
</dbReference>
<evidence type="ECO:0000313" key="7">
    <source>
        <dbReference type="Proteomes" id="UP000694558"/>
    </source>
</evidence>
<dbReference type="Gene3D" id="6.10.250.230">
    <property type="match status" value="1"/>
</dbReference>
<organism evidence="6 7">
    <name type="scientific">Scophthalmus maximus</name>
    <name type="common">Turbot</name>
    <name type="synonym">Psetta maxima</name>
    <dbReference type="NCBI Taxonomy" id="52904"/>
    <lineage>
        <taxon>Eukaryota</taxon>
        <taxon>Metazoa</taxon>
        <taxon>Chordata</taxon>
        <taxon>Craniata</taxon>
        <taxon>Vertebrata</taxon>
        <taxon>Euteleostomi</taxon>
        <taxon>Actinopterygii</taxon>
        <taxon>Neopterygii</taxon>
        <taxon>Teleostei</taxon>
        <taxon>Neoteleostei</taxon>
        <taxon>Acanthomorphata</taxon>
        <taxon>Carangaria</taxon>
        <taxon>Pleuronectiformes</taxon>
        <taxon>Pleuronectoidei</taxon>
        <taxon>Scophthalmidae</taxon>
        <taxon>Scophthalmus</taxon>
    </lineage>
</organism>
<accession>A0A8D3B0L3</accession>
<dbReference type="InterPro" id="IPR039034">
    <property type="entry name" value="INPP4"/>
</dbReference>
<dbReference type="Proteomes" id="UP000694558">
    <property type="component" value="Chromosome 2"/>
</dbReference>
<feature type="region of interest" description="Disordered" evidence="3">
    <location>
        <begin position="592"/>
        <end position="611"/>
    </location>
</feature>
<dbReference type="SUPFAM" id="SSF50729">
    <property type="entry name" value="PH domain-like"/>
    <property type="match status" value="1"/>
</dbReference>
<keyword evidence="4" id="KW-0812">Transmembrane</keyword>
<name>A0A8D3B0L3_SCOMX</name>
<keyword evidence="1" id="KW-0378">Hydrolase</keyword>
<keyword evidence="2" id="KW-0443">Lipid metabolism</keyword>
<protein>
    <recommendedName>
        <fullName evidence="5">PH domain-containing protein</fullName>
    </recommendedName>
</protein>
<evidence type="ECO:0000256" key="3">
    <source>
        <dbReference type="SAM" id="MobiDB-lite"/>
    </source>
</evidence>
<dbReference type="InterPro" id="IPR001849">
    <property type="entry name" value="PH_domain"/>
</dbReference>
<feature type="transmembrane region" description="Helical" evidence="4">
    <location>
        <begin position="1026"/>
        <end position="1052"/>
    </location>
</feature>
<feature type="region of interest" description="Disordered" evidence="3">
    <location>
        <begin position="137"/>
        <end position="165"/>
    </location>
</feature>
<dbReference type="PANTHER" id="PTHR12187:SF3">
    <property type="entry name" value="INOSITOL POLYPHOSPHATE 4-PHOSPHATASE TYPE II"/>
    <property type="match status" value="1"/>
</dbReference>
<dbReference type="AlphaFoldDB" id="A0A8D3B0L3"/>
<proteinExistence type="predicted"/>
<dbReference type="PANTHER" id="PTHR12187">
    <property type="entry name" value="AGAP000124-PA"/>
    <property type="match status" value="1"/>
</dbReference>
<sequence length="1055" mass="116583">MKMKKMKLRTNRSQLLFLSREETSGNFQREGTLRVGRRQDRGLSARFCRLRGNLLFILRKQGGELEEVLLLERCEVMTLPDDNRRLSVSFESGGPPVFLQSSSAAECVSWLVALRDANAEALTRRIAHLAALVDAHSTRQQQQHTHTAAPCPGRETRLERDGGTGGVEPAVKVSPLHLRVVCRVAVAAAATVQIQVCVIDTHTHTVRRHGCSETVQEPDESVFLTSVCFRGDYPLYHHSRIKVTVYHTERSFLGFTSFSIRDILRSKEPHTSAGLRTMDGLNEVGEVSVSRLQMDEQSDDTSPPEHERPALCDRLHGSVHDKENSPTMRAVLCAQVCKVYRFLTEDQRWLLVREQLSETPLSFSLPKQLLRALIREHADRVQEVNGLGELSPHWDGLRHDVINHCSHLIGCYQDTLAELDRLSVSSCFKSSGSKSDRHLQFVPTNLHTQRMEVTDPDSSGVWYEVITFGAPADHHQAFRHGGLRRLLNKHTGHSDGSVSYSQDESSRARELLASVAQLQPLVFGLAEELLSVSQEPHAARLQQVLDALTRQTEQFVHALKDELVKSALLAIHGQFAAPCGGSHVHSNGLLCDNSPAGREGPPSLGQRDDVRRDAEYDEEAWDRAWANVAMSLNCIIAMADRLRGRADRPQGGTSGEQQEAAGDADARDAASPSSSSSPSWQEQLLPLVVTLRDCVREAVAKARAAMTFVVLRGAVAPTVDQGPAQVVQRRHAVFSQALSALVCGFMLKLYGGLEDPDFLQQLHSVGVLAQFESLLSTYGDEVGMLEDMEVGVADLSQVAFTVTEAKTEETDDLLPTLSGTWGSFVVEVPLTPETFALLPRELREGRPIRVHPVLFNIGINQQQSLAERFGDSSPQERVNHQSCERLRVYCRALGERRPDAAGVQSLSDLLTSLERSVDARKRKNVEVLWIAATVCRQVSGVRLTSCKSAKDRTAMSVTLEQCVLLRERHSLGQQHFSSALDCMRRSHLSWGQLLGCYAQSGLTVSGSDPGERPPGAGAPEAPGRHLYPVAILLVTSHLLVLWLILSLVILLARCE</sequence>
<reference evidence="6" key="2">
    <citation type="submission" date="2025-08" db="UniProtKB">
        <authorList>
            <consortium name="Ensembl"/>
        </authorList>
    </citation>
    <scope>IDENTIFICATION</scope>
</reference>
<dbReference type="GeneTree" id="ENSGT00940000157587"/>
<reference evidence="6" key="1">
    <citation type="submission" date="2023-05" db="EMBL/GenBank/DDBJ databases">
        <title>High-quality long-read genome of Scophthalmus maximus.</title>
        <authorList>
            <person name="Lien S."/>
            <person name="Martinez P."/>
        </authorList>
    </citation>
    <scope>NUCLEOTIDE SEQUENCE [LARGE SCALE GENOMIC DNA]</scope>
</reference>
<evidence type="ECO:0000256" key="2">
    <source>
        <dbReference type="ARBA" id="ARBA00023098"/>
    </source>
</evidence>
<feature type="compositionally biased region" description="Low complexity" evidence="3">
    <location>
        <begin position="669"/>
        <end position="679"/>
    </location>
</feature>
<keyword evidence="4" id="KW-0472">Membrane</keyword>
<evidence type="ECO:0000313" key="6">
    <source>
        <dbReference type="Ensembl" id="ENSSMAP00000026527.1"/>
    </source>
</evidence>
<dbReference type="Gene3D" id="2.30.29.30">
    <property type="entry name" value="Pleckstrin-homology domain (PH domain)/Phosphotyrosine-binding domain (PTB)"/>
    <property type="match status" value="1"/>
</dbReference>
<evidence type="ECO:0000259" key="5">
    <source>
        <dbReference type="PROSITE" id="PS50003"/>
    </source>
</evidence>
<feature type="region of interest" description="Disordered" evidence="3">
    <location>
        <begin position="645"/>
        <end position="679"/>
    </location>
</feature>